<evidence type="ECO:0000313" key="5">
    <source>
        <dbReference type="Proteomes" id="UP001596435"/>
    </source>
</evidence>
<keyword evidence="1" id="KW-0418">Kinase</keyword>
<name>A0ABW2G295_9ACTN</name>
<dbReference type="InterPro" id="IPR050267">
    <property type="entry name" value="Anti-sigma-factor_SerPK"/>
</dbReference>
<feature type="domain" description="Histidine kinase/HSP90-like ATPase" evidence="3">
    <location>
        <begin position="34"/>
        <end position="145"/>
    </location>
</feature>
<keyword evidence="1" id="KW-0723">Serine/threonine-protein kinase</keyword>
<accession>A0ABW2G295</accession>
<dbReference type="InterPro" id="IPR036890">
    <property type="entry name" value="HATPase_C_sf"/>
</dbReference>
<dbReference type="Pfam" id="PF13581">
    <property type="entry name" value="HATPase_c_2"/>
    <property type="match status" value="1"/>
</dbReference>
<keyword evidence="4" id="KW-0547">Nucleotide-binding</keyword>
<keyword evidence="5" id="KW-1185">Reference proteome</keyword>
<evidence type="ECO:0000256" key="1">
    <source>
        <dbReference type="ARBA" id="ARBA00022527"/>
    </source>
</evidence>
<keyword evidence="4" id="KW-0067">ATP-binding</keyword>
<comment type="caution">
    <text evidence="4">The sequence shown here is derived from an EMBL/GenBank/DDBJ whole genome shotgun (WGS) entry which is preliminary data.</text>
</comment>
<dbReference type="CDD" id="cd16936">
    <property type="entry name" value="HATPase_RsbW-like"/>
    <property type="match status" value="1"/>
</dbReference>
<dbReference type="Proteomes" id="UP001596435">
    <property type="component" value="Unassembled WGS sequence"/>
</dbReference>
<dbReference type="EMBL" id="JBHTAJ010000073">
    <property type="protein sequence ID" value="MFC7183603.1"/>
    <property type="molecule type" value="Genomic_DNA"/>
</dbReference>
<dbReference type="RefSeq" id="WP_380232424.1">
    <property type="nucleotide sequence ID" value="NZ_JBHSVH010000002.1"/>
</dbReference>
<feature type="region of interest" description="Disordered" evidence="2">
    <location>
        <begin position="1"/>
        <end position="29"/>
    </location>
</feature>
<reference evidence="5" key="1">
    <citation type="journal article" date="2019" name="Int. J. Syst. Evol. Microbiol.">
        <title>The Global Catalogue of Microorganisms (GCM) 10K type strain sequencing project: providing services to taxonomists for standard genome sequencing and annotation.</title>
        <authorList>
            <consortium name="The Broad Institute Genomics Platform"/>
            <consortium name="The Broad Institute Genome Sequencing Center for Infectious Disease"/>
            <person name="Wu L."/>
            <person name="Ma J."/>
        </authorList>
    </citation>
    <scope>NUCLEOTIDE SEQUENCE [LARGE SCALE GENOMIC DNA]</scope>
    <source>
        <strain evidence="5">CGMCC 1.12859</strain>
    </source>
</reference>
<proteinExistence type="predicted"/>
<dbReference type="PANTHER" id="PTHR35526:SF3">
    <property type="entry name" value="ANTI-SIGMA-F FACTOR RSBW"/>
    <property type="match status" value="1"/>
</dbReference>
<organism evidence="4 5">
    <name type="scientific">Kitasatospora paranensis</name>
    <dbReference type="NCBI Taxonomy" id="258053"/>
    <lineage>
        <taxon>Bacteria</taxon>
        <taxon>Bacillati</taxon>
        <taxon>Actinomycetota</taxon>
        <taxon>Actinomycetes</taxon>
        <taxon>Kitasatosporales</taxon>
        <taxon>Streptomycetaceae</taxon>
        <taxon>Kitasatospora</taxon>
    </lineage>
</organism>
<feature type="region of interest" description="Disordered" evidence="2">
    <location>
        <begin position="145"/>
        <end position="169"/>
    </location>
</feature>
<evidence type="ECO:0000313" key="4">
    <source>
        <dbReference type="EMBL" id="MFC7183603.1"/>
    </source>
</evidence>
<protein>
    <submittedName>
        <fullName evidence="4">ATP-binding protein</fullName>
    </submittedName>
</protein>
<evidence type="ECO:0000256" key="2">
    <source>
        <dbReference type="SAM" id="MobiDB-lite"/>
    </source>
</evidence>
<keyword evidence="1" id="KW-0808">Transferase</keyword>
<feature type="compositionally biased region" description="Pro residues" evidence="2">
    <location>
        <begin position="16"/>
        <end position="25"/>
    </location>
</feature>
<dbReference type="SUPFAM" id="SSF55874">
    <property type="entry name" value="ATPase domain of HSP90 chaperone/DNA topoisomerase II/histidine kinase"/>
    <property type="match status" value="1"/>
</dbReference>
<dbReference type="Gene3D" id="3.30.565.10">
    <property type="entry name" value="Histidine kinase-like ATPase, C-terminal domain"/>
    <property type="match status" value="1"/>
</dbReference>
<gene>
    <name evidence="4" type="ORF">ACFQMG_29075</name>
</gene>
<evidence type="ECO:0000259" key="3">
    <source>
        <dbReference type="Pfam" id="PF13581"/>
    </source>
</evidence>
<dbReference type="PANTHER" id="PTHR35526">
    <property type="entry name" value="ANTI-SIGMA-F FACTOR RSBW-RELATED"/>
    <property type="match status" value="1"/>
</dbReference>
<sequence length="169" mass="17812">MTAVVQFPPTRRRPPRQAPEPPCPPADGGWSEPFTARLQCVADIRAHARAYLTRAQLPRAVREDAVLVVSELVTNSIRHTHGPGSLHLLGGPDGVEVSVHDTSRLMPLPRVVTADTALGGRGLALVVALCDAVAVTLEAGSGKTVHAHLTSPPPPAPTPASADGRTHHW</sequence>
<dbReference type="InterPro" id="IPR003594">
    <property type="entry name" value="HATPase_dom"/>
</dbReference>
<dbReference type="GO" id="GO:0005524">
    <property type="term" value="F:ATP binding"/>
    <property type="evidence" value="ECO:0007669"/>
    <property type="project" value="UniProtKB-KW"/>
</dbReference>